<evidence type="ECO:0000313" key="2">
    <source>
        <dbReference type="EMBL" id="VDO80752.1"/>
    </source>
</evidence>
<reference evidence="4" key="1">
    <citation type="submission" date="2016-06" db="UniProtKB">
        <authorList>
            <consortium name="WormBaseParasite"/>
        </authorList>
    </citation>
    <scope>IDENTIFICATION</scope>
</reference>
<dbReference type="Gene3D" id="2.60.40.10">
    <property type="entry name" value="Immunoglobulins"/>
    <property type="match status" value="1"/>
</dbReference>
<sequence length="148" mass="16484">MSFIPVSGSFCAPCSSFKLKVIISEEDDSEEDEEEGIATAPSDFRLIDVKPYAVKLTWTPEGPLPQDGYFVLRFHKICNMLILASSWAFVFSHEMTDNIITVVTRGTEYEITGLDSCTIYAVKLTASDGKEETEASSLIVLTEHIYQN</sequence>
<protein>
    <submittedName>
        <fullName evidence="4">Fibronectin type-III domain-containing protein</fullName>
    </submittedName>
</protein>
<dbReference type="Proteomes" id="UP000270296">
    <property type="component" value="Unassembled WGS sequence"/>
</dbReference>
<accession>A0A183I9A8</accession>
<organism evidence="4">
    <name type="scientific">Soboliphyme baturini</name>
    <dbReference type="NCBI Taxonomy" id="241478"/>
    <lineage>
        <taxon>Eukaryota</taxon>
        <taxon>Metazoa</taxon>
        <taxon>Ecdysozoa</taxon>
        <taxon>Nematoda</taxon>
        <taxon>Enoplea</taxon>
        <taxon>Dorylaimia</taxon>
        <taxon>Dioctophymatida</taxon>
        <taxon>Dioctophymatoidea</taxon>
        <taxon>Soboliphymatidae</taxon>
        <taxon>Soboliphyme</taxon>
    </lineage>
</organism>
<dbReference type="EMBL" id="UZAM01000364">
    <property type="protein sequence ID" value="VDO80752.1"/>
    <property type="molecule type" value="Genomic_DNA"/>
</dbReference>
<dbReference type="Pfam" id="PF00041">
    <property type="entry name" value="fn3"/>
    <property type="match status" value="1"/>
</dbReference>
<evidence type="ECO:0000313" key="4">
    <source>
        <dbReference type="WBParaSite" id="SBAD_0000021501-mRNA-1"/>
    </source>
</evidence>
<keyword evidence="3" id="KW-1185">Reference proteome</keyword>
<name>A0A183I9A8_9BILA</name>
<gene>
    <name evidence="2" type="ORF">SBAD_LOCUS202</name>
</gene>
<dbReference type="PROSITE" id="PS50853">
    <property type="entry name" value="FN3"/>
    <property type="match status" value="1"/>
</dbReference>
<dbReference type="InterPro" id="IPR036116">
    <property type="entry name" value="FN3_sf"/>
</dbReference>
<dbReference type="SUPFAM" id="SSF49265">
    <property type="entry name" value="Fibronectin type III"/>
    <property type="match status" value="1"/>
</dbReference>
<proteinExistence type="predicted"/>
<evidence type="ECO:0000259" key="1">
    <source>
        <dbReference type="PROSITE" id="PS50853"/>
    </source>
</evidence>
<reference evidence="2 3" key="2">
    <citation type="submission" date="2018-11" db="EMBL/GenBank/DDBJ databases">
        <authorList>
            <consortium name="Pathogen Informatics"/>
        </authorList>
    </citation>
    <scope>NUCLEOTIDE SEQUENCE [LARGE SCALE GENOMIC DNA]</scope>
</reference>
<evidence type="ECO:0000313" key="3">
    <source>
        <dbReference type="Proteomes" id="UP000270296"/>
    </source>
</evidence>
<dbReference type="WBParaSite" id="SBAD_0000021501-mRNA-1">
    <property type="protein sequence ID" value="SBAD_0000021501-mRNA-1"/>
    <property type="gene ID" value="SBAD_0000021501"/>
</dbReference>
<dbReference type="InterPro" id="IPR013783">
    <property type="entry name" value="Ig-like_fold"/>
</dbReference>
<feature type="domain" description="Fibronectin type-III" evidence="1">
    <location>
        <begin position="40"/>
        <end position="148"/>
    </location>
</feature>
<dbReference type="AlphaFoldDB" id="A0A183I9A8"/>
<dbReference type="CDD" id="cd00063">
    <property type="entry name" value="FN3"/>
    <property type="match status" value="1"/>
</dbReference>
<dbReference type="InterPro" id="IPR003961">
    <property type="entry name" value="FN3_dom"/>
</dbReference>